<feature type="domain" description="Nucleoporin Nup120/160 beta-propeller" evidence="2">
    <location>
        <begin position="100"/>
        <end position="618"/>
    </location>
</feature>
<dbReference type="VEuPathDB" id="FungiDB:LELG_04333"/>
<keyword evidence="4" id="KW-1185">Reference proteome</keyword>
<dbReference type="GeneID" id="5231715"/>
<dbReference type="EMBL" id="CH981529">
    <property type="protein sequence ID" value="EDK46152.1"/>
    <property type="molecule type" value="Genomic_DNA"/>
</dbReference>
<dbReference type="InterPro" id="IPR059141">
    <property type="entry name" value="Beta-prop_Nup120_160"/>
</dbReference>
<dbReference type="OMA" id="ILELYMI"/>
<organism evidence="3 4">
    <name type="scientific">Lodderomyces elongisporus (strain ATCC 11503 / CBS 2605 / JCM 1781 / NBRC 1676 / NRRL YB-4239)</name>
    <name type="common">Yeast</name>
    <name type="synonym">Saccharomyces elongisporus</name>
    <dbReference type="NCBI Taxonomy" id="379508"/>
    <lineage>
        <taxon>Eukaryota</taxon>
        <taxon>Fungi</taxon>
        <taxon>Dikarya</taxon>
        <taxon>Ascomycota</taxon>
        <taxon>Saccharomycotina</taxon>
        <taxon>Pichiomycetes</taxon>
        <taxon>Debaryomycetaceae</taxon>
        <taxon>Candida/Lodderomyces clade</taxon>
        <taxon>Lodderomyces</taxon>
    </lineage>
</organism>
<evidence type="ECO:0000313" key="3">
    <source>
        <dbReference type="EMBL" id="EDK46152.1"/>
    </source>
</evidence>
<sequence>MSATSVTYARSNVLGYASNLPTYNIRLPLKYSNTSSSPSTSSPLPASSSSSTTTTSTTNSSSSALSNINSTITDPNDQFHQRLATAGRFLKFEKVSLFNTISCSILNDLKTIILTPIELKANSLGLKFQNLQLQLPNVVSSPNCVTFHNNQDYIWIDIIDSNYLLISLQIPIETFIENRKNLVLLNFDKWGKISVPYSFEMRSQPFSIKASDELNLFISLKDGGFLHFSRQTPISDVSVFVFNEPVSFIGGLFGGGKRNIEINGISSNAIVDFILFGDGKVLTLSVSKELKIWNVSTHLLVKTTTLYNKSEHDMWLTRVPTKYLQVLDVDNFDAADTNNRKKLVTSFITTKNGESNKSRFAFKLWFYSENQLLEEVTKFEFQPELPNTLLSNSDIFFHDSTFQNKIWFIQDYEVEFVEAKKYIKYHILWKSNTSSILAIYTLDFSNGSIVLIDVSQPSSHTEEEAILQSRDLDFYATKIFASGDFDDLIVATSLTILAQHLKSTELINPLELRHFAETLIQTHSSKQRESPKHLWFKLYSLCEEFSKTSQEAFAIAPFNVTTAATATTATTATSASTKTASTATAGSGGSGGFGDTIGSTSSLICLQASGCTFLRPSSYYESISYKNLDSADGKLMQIFDKFRKTLSTKSYEKLHRQLVTSFNEFDGAASANEVFQTYLQGKIDESEIQQILLKLGEIPDVLQIIKSLLFDNDFLLVVSSSSVSSLGSFAKLAVFKTFQNIMQQHQDLLMDLIILLLVCEANDEIIKLLNSAVQSIRHYDTAELIFKTSFSSSSIEAPVELSTVANVQNSLFWLVFVLKDKTLTKLIDSMQINAAFDYFFHEVLSPNQAYLTVAIQELIVHNQGQYLRKDFLPKLDHNERFFTGIIRLITNDPQGFFNAFENYDEVMKFDFKSLLLLKKDSNFKSFLEEFDDYPSKSEYFHALSLLCLAQIKTSSTHLAKDDHLFIEVALKLEQLAIDNGTNDTIIESYYFNVFEQALTIADFKLVEKSLSKLSKTPELQSLLTKFIHKLIQDLKIKLIFEWKEGYSDKDKDFYIQHYSMIDSIIHNFASQQSLFQSLKIYEYLYSWRLLGCVTEGSDKLKTLAQSPTSHQPQLGDQRGAVEALYEFITRFKDETTTIEKRVKLKILELYMIVLNLMKTFSKDDQWLVRQLKDGREIVKMEHIEIECFEWMKNLDDDLSILS</sequence>
<accession>A5E3Z4</accession>
<dbReference type="STRING" id="379508.A5E3Z4"/>
<dbReference type="HOGENOM" id="CLU_278739_0_0_1"/>
<dbReference type="OrthoDB" id="67716at2759"/>
<reference evidence="3 4" key="1">
    <citation type="journal article" date="2009" name="Nature">
        <title>Evolution of pathogenicity and sexual reproduction in eight Candida genomes.</title>
        <authorList>
            <person name="Butler G."/>
            <person name="Rasmussen M.D."/>
            <person name="Lin M.F."/>
            <person name="Santos M.A."/>
            <person name="Sakthikumar S."/>
            <person name="Munro C.A."/>
            <person name="Rheinbay E."/>
            <person name="Grabherr M."/>
            <person name="Forche A."/>
            <person name="Reedy J.L."/>
            <person name="Agrafioti I."/>
            <person name="Arnaud M.B."/>
            <person name="Bates S."/>
            <person name="Brown A.J."/>
            <person name="Brunke S."/>
            <person name="Costanzo M.C."/>
            <person name="Fitzpatrick D.A."/>
            <person name="de Groot P.W."/>
            <person name="Harris D."/>
            <person name="Hoyer L.L."/>
            <person name="Hube B."/>
            <person name="Klis F.M."/>
            <person name="Kodira C."/>
            <person name="Lennard N."/>
            <person name="Logue M.E."/>
            <person name="Martin R."/>
            <person name="Neiman A.M."/>
            <person name="Nikolaou E."/>
            <person name="Quail M.A."/>
            <person name="Quinn J."/>
            <person name="Santos M.C."/>
            <person name="Schmitzberger F.F."/>
            <person name="Sherlock G."/>
            <person name="Shah P."/>
            <person name="Silverstein K.A."/>
            <person name="Skrzypek M.S."/>
            <person name="Soll D."/>
            <person name="Staggs R."/>
            <person name="Stansfield I."/>
            <person name="Stumpf M.P."/>
            <person name="Sudbery P.E."/>
            <person name="Srikantha T."/>
            <person name="Zeng Q."/>
            <person name="Berman J."/>
            <person name="Berriman M."/>
            <person name="Heitman J."/>
            <person name="Gow N.A."/>
            <person name="Lorenz M.C."/>
            <person name="Birren B.W."/>
            <person name="Kellis M."/>
            <person name="Cuomo C.A."/>
        </authorList>
    </citation>
    <scope>NUCLEOTIDE SEQUENCE [LARGE SCALE GENOMIC DNA]</scope>
    <source>
        <strain evidence="4">ATCC 11503 / BCRC 21390 / CBS 2605 / JCM 1781 / NBRC 1676 / NRRL YB-4239</strain>
    </source>
</reference>
<dbReference type="InParanoid" id="A5E3Z4"/>
<gene>
    <name evidence="3" type="ORF">LELG_04333</name>
</gene>
<evidence type="ECO:0000256" key="1">
    <source>
        <dbReference type="SAM" id="MobiDB-lite"/>
    </source>
</evidence>
<dbReference type="Pfam" id="PF11715">
    <property type="entry name" value="Beta-prop_Nup120_160"/>
    <property type="match status" value="1"/>
</dbReference>
<evidence type="ECO:0000313" key="4">
    <source>
        <dbReference type="Proteomes" id="UP000001996"/>
    </source>
</evidence>
<dbReference type="eggNOG" id="KOG4521">
    <property type="taxonomic scope" value="Eukaryota"/>
</dbReference>
<protein>
    <recommendedName>
        <fullName evidence="2">Nucleoporin Nup120/160 beta-propeller domain-containing protein</fullName>
    </recommendedName>
</protein>
<proteinExistence type="predicted"/>
<evidence type="ECO:0000259" key="2">
    <source>
        <dbReference type="Pfam" id="PF11715"/>
    </source>
</evidence>
<feature type="region of interest" description="Disordered" evidence="1">
    <location>
        <begin position="34"/>
        <end position="69"/>
    </location>
</feature>
<name>A5E3Z4_LODEL</name>
<dbReference type="AlphaFoldDB" id="A5E3Z4"/>
<dbReference type="KEGG" id="lel:PVL30_004055"/>
<dbReference type="Proteomes" id="UP000001996">
    <property type="component" value="Unassembled WGS sequence"/>
</dbReference>